<reference evidence="3 4" key="1">
    <citation type="journal article" date="2013" name="PLoS ONE">
        <title>Poles Apart: Arctic and Antarctic Octadecabacter strains Share High Genome Plasticity and a New Type of Xanthorhodopsin.</title>
        <authorList>
            <person name="Vollmers J."/>
            <person name="Voget S."/>
            <person name="Dietrich S."/>
            <person name="Gollnow K."/>
            <person name="Smits M."/>
            <person name="Meyer K."/>
            <person name="Brinkhoff T."/>
            <person name="Simon M."/>
            <person name="Daniel R."/>
        </authorList>
    </citation>
    <scope>NUCLEOTIDE SEQUENCE [LARGE SCALE GENOMIC DNA]</scope>
    <source>
        <strain evidence="3 4">307</strain>
    </source>
</reference>
<dbReference type="CDD" id="cd02440">
    <property type="entry name" value="AdoMet_MTases"/>
    <property type="match status" value="1"/>
</dbReference>
<dbReference type="NCBIfam" id="TIGR01444">
    <property type="entry name" value="fkbM_fam"/>
    <property type="match status" value="1"/>
</dbReference>
<dbReference type="InterPro" id="IPR029063">
    <property type="entry name" value="SAM-dependent_MTases_sf"/>
</dbReference>
<organism evidence="3 4">
    <name type="scientific">Octadecabacter antarcticus 307</name>
    <dbReference type="NCBI Taxonomy" id="391626"/>
    <lineage>
        <taxon>Bacteria</taxon>
        <taxon>Pseudomonadati</taxon>
        <taxon>Pseudomonadota</taxon>
        <taxon>Alphaproteobacteria</taxon>
        <taxon>Rhodobacterales</taxon>
        <taxon>Roseobacteraceae</taxon>
        <taxon>Octadecabacter</taxon>
    </lineage>
</organism>
<dbReference type="Pfam" id="PF05050">
    <property type="entry name" value="Methyltransf_21"/>
    <property type="match status" value="1"/>
</dbReference>
<evidence type="ECO:0000313" key="3">
    <source>
        <dbReference type="EMBL" id="AGI69088.1"/>
    </source>
</evidence>
<keyword evidence="4" id="KW-1185">Reference proteome</keyword>
<dbReference type="eggNOG" id="COG2518">
    <property type="taxonomic scope" value="Bacteria"/>
</dbReference>
<dbReference type="Gene3D" id="3.40.50.150">
    <property type="entry name" value="Vaccinia Virus protein VP39"/>
    <property type="match status" value="1"/>
</dbReference>
<accession>M9RBE9</accession>
<dbReference type="Proteomes" id="UP000005307">
    <property type="component" value="Chromosome"/>
</dbReference>
<dbReference type="SUPFAM" id="SSF53335">
    <property type="entry name" value="S-adenosyl-L-methionine-dependent methyltransferases"/>
    <property type="match status" value="1"/>
</dbReference>
<evidence type="ECO:0000259" key="1">
    <source>
        <dbReference type="Pfam" id="PF05050"/>
    </source>
</evidence>
<dbReference type="OrthoDB" id="369216at2"/>
<proteinExistence type="predicted"/>
<dbReference type="RefSeq" id="WP_015501047.1">
    <property type="nucleotide sequence ID" value="NC_020911.1"/>
</dbReference>
<dbReference type="InterPro" id="IPR006342">
    <property type="entry name" value="FkbM_mtfrase"/>
</dbReference>
<dbReference type="InterPro" id="IPR014982">
    <property type="entry name" value="GSCFA"/>
</dbReference>
<dbReference type="eggNOG" id="COG0457">
    <property type="taxonomic scope" value="Bacteria"/>
</dbReference>
<feature type="domain" description="GSCFA" evidence="2">
    <location>
        <begin position="323"/>
        <end position="562"/>
    </location>
</feature>
<dbReference type="EMBL" id="CP003740">
    <property type="protein sequence ID" value="AGI69088.1"/>
    <property type="molecule type" value="Genomic_DNA"/>
</dbReference>
<protein>
    <submittedName>
        <fullName evidence="3">Putative GSCFA family protein</fullName>
    </submittedName>
</protein>
<evidence type="ECO:0000259" key="2">
    <source>
        <dbReference type="Pfam" id="PF08885"/>
    </source>
</evidence>
<sequence>MMFELQGVKIPDDKEIVTPEVGESLRRGRYEKAEVSGLPKFVKATHRVIELGSGIGFISTFLAKQLGVQDILCIEGNPSLCEFAKRVHAVNDIANIKVKNAVALNDAGIPGEIDFFVREPFWSSSLDPEGDYESAVKVPALPLSEIIREFRPNILIVDIEGGEIDLFEPLDLTGVDFVYLEIHTRKIGRVGVKSCFDALSKQDFAYVQRISCGGSILFQRISKRKLLKSKTGEVGFRKMSKQKTDVRPQRKAGELYTVRLHGANAIYHDRVEGADEQHSPWFRGKRRPNKNPDMTQMVSHTAAADYVVQGWAPDAPVIDKDTRITAFGSCFAANISKWLGKRNYRVSTKDPDAQNAYVVRIGEGMVNSFVIRQQFEWAWENKSFDEALWHGYDREVYGYDEAVRTQTKGLFDNTDVFILTFGLSEVWYDAQTENVFWRTVPKQYYDPERHLFRVSTVEENRDNIDAIYQLIRKHRPDAKIIMTLSPIPLIATFRDESCITANSVSKSILRVAIDEVMRARKPEGYLHYWPSYELVMDVFRAPFKDDRRHIDPLILDFIMTQFEHVWCNDEDGNIPSLLEAWVKARVAAGFLPNRLGKMVGKRMGERILMYIEKPQFEDVADAEASRIMLRTLVAEWKKVS</sequence>
<feature type="domain" description="Methyltransferase FkbM" evidence="1">
    <location>
        <begin position="65"/>
        <end position="190"/>
    </location>
</feature>
<dbReference type="HOGENOM" id="CLU_427485_0_0_5"/>
<dbReference type="KEGG" id="oat:OAN307_c36180"/>
<dbReference type="Pfam" id="PF08885">
    <property type="entry name" value="GSCFA"/>
    <property type="match status" value="1"/>
</dbReference>
<dbReference type="AlphaFoldDB" id="M9RBE9"/>
<evidence type="ECO:0000313" key="4">
    <source>
        <dbReference type="Proteomes" id="UP000005307"/>
    </source>
</evidence>
<gene>
    <name evidence="3" type="ORF">OAN307_c36180</name>
</gene>
<name>M9RBE9_9RHOB</name>
<dbReference type="STRING" id="391626.OAN307_c36180"/>